<dbReference type="Pfam" id="PF22936">
    <property type="entry name" value="Pol_BBD"/>
    <property type="match status" value="1"/>
</dbReference>
<dbReference type="Proteomes" id="UP000765509">
    <property type="component" value="Unassembled WGS sequence"/>
</dbReference>
<proteinExistence type="predicted"/>
<dbReference type="InterPro" id="IPR054722">
    <property type="entry name" value="PolX-like_BBD"/>
</dbReference>
<dbReference type="EMBL" id="AVOT02040070">
    <property type="protein sequence ID" value="MBW0535222.1"/>
    <property type="molecule type" value="Genomic_DNA"/>
</dbReference>
<comment type="caution">
    <text evidence="2">The sequence shown here is derived from an EMBL/GenBank/DDBJ whole genome shotgun (WGS) entry which is preliminary data.</text>
</comment>
<dbReference type="AlphaFoldDB" id="A0A9Q3FBT1"/>
<protein>
    <recommendedName>
        <fullName evidence="1">Retrovirus-related Pol polyprotein from transposon TNT 1-94-like beta-barrel domain-containing protein</fullName>
    </recommendedName>
</protein>
<evidence type="ECO:0000313" key="2">
    <source>
        <dbReference type="EMBL" id="MBW0535222.1"/>
    </source>
</evidence>
<keyword evidence="3" id="KW-1185">Reference proteome</keyword>
<accession>A0A9Q3FBT1</accession>
<reference evidence="2" key="1">
    <citation type="submission" date="2021-03" db="EMBL/GenBank/DDBJ databases">
        <title>Draft genome sequence of rust myrtle Austropuccinia psidii MF-1, a brazilian biotype.</title>
        <authorList>
            <person name="Quecine M.C."/>
            <person name="Pachon D.M.R."/>
            <person name="Bonatelli M.L."/>
            <person name="Correr F.H."/>
            <person name="Franceschini L.M."/>
            <person name="Leite T.F."/>
            <person name="Margarido G.R.A."/>
            <person name="Almeida C.A."/>
            <person name="Ferrarezi J.A."/>
            <person name="Labate C.A."/>
        </authorList>
    </citation>
    <scope>NUCLEOTIDE SEQUENCE</scope>
    <source>
        <strain evidence="2">MF-1</strain>
    </source>
</reference>
<gene>
    <name evidence="2" type="ORF">O181_074937</name>
</gene>
<name>A0A9Q3FBT1_9BASI</name>
<evidence type="ECO:0000313" key="3">
    <source>
        <dbReference type="Proteomes" id="UP000765509"/>
    </source>
</evidence>
<organism evidence="2 3">
    <name type="scientific">Austropuccinia psidii MF-1</name>
    <dbReference type="NCBI Taxonomy" id="1389203"/>
    <lineage>
        <taxon>Eukaryota</taxon>
        <taxon>Fungi</taxon>
        <taxon>Dikarya</taxon>
        <taxon>Basidiomycota</taxon>
        <taxon>Pucciniomycotina</taxon>
        <taxon>Pucciniomycetes</taxon>
        <taxon>Pucciniales</taxon>
        <taxon>Sphaerophragmiaceae</taxon>
        <taxon>Austropuccinia</taxon>
    </lineage>
</organism>
<dbReference type="OrthoDB" id="2135676at2759"/>
<sequence>MEALLTNVEAPLLNKSSLVIDCGAMHHMFHNKEVFTKLDLSLNRKITTSDPNSNLVCKGHGTVEIMINDKPFVLEDCLYVPDLTKNLISLLDLCHKPITITRNNSAFHLSQNNSTILSGQIINKLMIVTFNQPVSLLTKHSHNAPWHHQLGYPGNNVLKSLGLQPPINTCDICVRGKMTTLPFESHFIETFKPLDCLHIDKAGPISGHRYFLTIEDRFTSFEITRFLKN</sequence>
<feature type="domain" description="Retrovirus-related Pol polyprotein from transposon TNT 1-94-like beta-barrel" evidence="1">
    <location>
        <begin position="19"/>
        <end position="95"/>
    </location>
</feature>
<evidence type="ECO:0000259" key="1">
    <source>
        <dbReference type="Pfam" id="PF22936"/>
    </source>
</evidence>